<evidence type="ECO:0000256" key="6">
    <source>
        <dbReference type="ARBA" id="ARBA00025708"/>
    </source>
</evidence>
<evidence type="ECO:0000313" key="11">
    <source>
        <dbReference type="EMBL" id="KAF6718642.1"/>
    </source>
</evidence>
<sequence>MNIRTWLKKGVQNGQAVKLLQRQFNVKMTTSLDYVNPRVRAIRVSEQTLLESLAHQITQDVTQKPFKGVIDVSSGDPHRTGMKPISFVRQVLAVCLYPHLLQDNPFPPDVKLRAQRLLQICEGGSLGSYTASSGLHHVRQTIADFITKRDAGISANPKNVFISSGAQRALMVVVKLLSGGEGLTKSGILAPQPCPHTLPPLLDEAGVLAVPYRLMEDRGWALDLNQLRQALESSRGRCNPRAIYISNPGNPTGHVQDRKSIQEVVQLAAAEKLLLLVDEVYQDSVYGQNTEFLSYKRVLFEMGREFSETVELVSFHSLSCTSVAECGLRAVYMEAVNMDPDVLKVFDTMLCTDISAPTTGQLALDLMLNPPEPGDPSYDTHAQELLLTRTVLTRNAERALEVLNDLPGFSCQPAMGGIYLYPRVQIPAEIREQAELLGLEADVFYCQKLLEEEGLLLGAGQPSGEAGSHHLRRLRVLAPAEVLEDALQRLSAFHRRLMGNHMDAGRDGKGETGRISKSGVICVVQPTTV</sequence>
<name>A0A834BRI6_ORYME</name>
<evidence type="ECO:0000256" key="4">
    <source>
        <dbReference type="ARBA" id="ARBA00022679"/>
    </source>
</evidence>
<dbReference type="UniPathway" id="UPA00528">
    <property type="reaction ID" value="UER00586"/>
</dbReference>
<dbReference type="GO" id="GO:0030170">
    <property type="term" value="F:pyridoxal phosphate binding"/>
    <property type="evidence" value="ECO:0007669"/>
    <property type="project" value="InterPro"/>
</dbReference>
<comment type="catalytic activity">
    <reaction evidence="9">
        <text>L-alanine + 2-oxoglutarate = pyruvate + L-glutamate</text>
        <dbReference type="Rhea" id="RHEA:19453"/>
        <dbReference type="ChEBI" id="CHEBI:15361"/>
        <dbReference type="ChEBI" id="CHEBI:16810"/>
        <dbReference type="ChEBI" id="CHEBI:29985"/>
        <dbReference type="ChEBI" id="CHEBI:57972"/>
        <dbReference type="EC" id="2.6.1.2"/>
    </reaction>
</comment>
<dbReference type="InterPro" id="IPR015421">
    <property type="entry name" value="PyrdxlP-dep_Trfase_major"/>
</dbReference>
<evidence type="ECO:0000256" key="5">
    <source>
        <dbReference type="ARBA" id="ARBA00022898"/>
    </source>
</evidence>
<comment type="subunit">
    <text evidence="2">Homodimer.</text>
</comment>
<dbReference type="InterPro" id="IPR015422">
    <property type="entry name" value="PyrdxlP-dep_Trfase_small"/>
</dbReference>
<comment type="cofactor">
    <cofactor evidence="1">
        <name>pyridoxal 5'-phosphate</name>
        <dbReference type="ChEBI" id="CHEBI:597326"/>
    </cofactor>
</comment>
<dbReference type="Gene3D" id="1.10.287.1970">
    <property type="match status" value="1"/>
</dbReference>
<evidence type="ECO:0000256" key="2">
    <source>
        <dbReference type="ARBA" id="ARBA00011738"/>
    </source>
</evidence>
<evidence type="ECO:0000313" key="12">
    <source>
        <dbReference type="Proteomes" id="UP000646548"/>
    </source>
</evidence>
<evidence type="ECO:0000256" key="7">
    <source>
        <dbReference type="ARBA" id="ARBA00025785"/>
    </source>
</evidence>
<evidence type="ECO:0000256" key="8">
    <source>
        <dbReference type="ARBA" id="ARBA00026106"/>
    </source>
</evidence>
<dbReference type="AlphaFoldDB" id="A0A834BRI6"/>
<dbReference type="SUPFAM" id="SSF53383">
    <property type="entry name" value="PLP-dependent transferases"/>
    <property type="match status" value="1"/>
</dbReference>
<comment type="caution">
    <text evidence="11">The sequence shown here is derived from an EMBL/GenBank/DDBJ whole genome shotgun (WGS) entry which is preliminary data.</text>
</comment>
<evidence type="ECO:0000256" key="9">
    <source>
        <dbReference type="ARBA" id="ARBA00047412"/>
    </source>
</evidence>
<dbReference type="PANTHER" id="PTHR11751">
    <property type="entry name" value="ALANINE AMINOTRANSFERASE"/>
    <property type="match status" value="1"/>
</dbReference>
<dbReference type="PANTHER" id="PTHR11751:SF469">
    <property type="entry name" value="ALANINE TRANSAMINASE"/>
    <property type="match status" value="1"/>
</dbReference>
<dbReference type="CDD" id="cd00609">
    <property type="entry name" value="AAT_like"/>
    <property type="match status" value="1"/>
</dbReference>
<comment type="similarity">
    <text evidence="7">Belongs to the class-I pyridoxal-phosphate-dependent aminotransferase family. Alanine aminotransferase subfamily.</text>
</comment>
<feature type="domain" description="Aminotransferase class I/classII large" evidence="10">
    <location>
        <begin position="103"/>
        <end position="488"/>
    </location>
</feature>
<dbReference type="GO" id="GO:0042853">
    <property type="term" value="P:L-alanine catabolic process"/>
    <property type="evidence" value="ECO:0007669"/>
    <property type="project" value="UniProtKB-UniPathway"/>
</dbReference>
<evidence type="ECO:0000256" key="3">
    <source>
        <dbReference type="ARBA" id="ARBA00022576"/>
    </source>
</evidence>
<comment type="pathway">
    <text evidence="6">Amino-acid degradation; L-alanine degradation via transaminase pathway; pyruvate from L-alanine: step 1/1.</text>
</comment>
<evidence type="ECO:0000259" key="10">
    <source>
        <dbReference type="Pfam" id="PF00155"/>
    </source>
</evidence>
<protein>
    <recommendedName>
        <fullName evidence="8">alanine transaminase</fullName>
        <ecNumber evidence="8">2.6.1.2</ecNumber>
    </recommendedName>
</protein>
<dbReference type="EC" id="2.6.1.2" evidence="8"/>
<reference evidence="11" key="1">
    <citation type="journal article" name="BMC Genomics">
        <title>Long-read sequencing and de novo genome assembly of marine medaka (Oryzias melastigma).</title>
        <authorList>
            <person name="Liang P."/>
            <person name="Saqib H.S.A."/>
            <person name="Ni X."/>
            <person name="Shen Y."/>
        </authorList>
    </citation>
    <scope>NUCLEOTIDE SEQUENCE</scope>
    <source>
        <strain evidence="11">Bigg-433</strain>
    </source>
</reference>
<keyword evidence="4 11" id="KW-0808">Transferase</keyword>
<evidence type="ECO:0000256" key="1">
    <source>
        <dbReference type="ARBA" id="ARBA00001933"/>
    </source>
</evidence>
<dbReference type="GO" id="GO:0004021">
    <property type="term" value="F:L-alanine:2-oxoglutarate aminotransferase activity"/>
    <property type="evidence" value="ECO:0007669"/>
    <property type="project" value="UniProtKB-EC"/>
</dbReference>
<dbReference type="InterPro" id="IPR015424">
    <property type="entry name" value="PyrdxlP-dep_Trfase"/>
</dbReference>
<accession>A0A834BRI6</accession>
<gene>
    <name evidence="11" type="ORF">FQA47_016081</name>
</gene>
<dbReference type="Gene3D" id="3.90.1150.10">
    <property type="entry name" value="Aspartate Aminotransferase, domain 1"/>
    <property type="match status" value="1"/>
</dbReference>
<proteinExistence type="inferred from homology"/>
<dbReference type="InterPro" id="IPR045088">
    <property type="entry name" value="ALAT1/2-like"/>
</dbReference>
<keyword evidence="5" id="KW-0663">Pyridoxal phosphate</keyword>
<dbReference type="FunFam" id="3.40.640.10:FF:000129">
    <property type="entry name" value="Alanine aminotransferase 2"/>
    <property type="match status" value="1"/>
</dbReference>
<dbReference type="EMBL" id="WKFB01000715">
    <property type="protein sequence ID" value="KAF6718642.1"/>
    <property type="molecule type" value="Genomic_DNA"/>
</dbReference>
<dbReference type="InterPro" id="IPR004839">
    <property type="entry name" value="Aminotransferase_I/II_large"/>
</dbReference>
<organism evidence="11 12">
    <name type="scientific">Oryzias melastigma</name>
    <name type="common">Marine medaka</name>
    <dbReference type="NCBI Taxonomy" id="30732"/>
    <lineage>
        <taxon>Eukaryota</taxon>
        <taxon>Metazoa</taxon>
        <taxon>Chordata</taxon>
        <taxon>Craniata</taxon>
        <taxon>Vertebrata</taxon>
        <taxon>Euteleostomi</taxon>
        <taxon>Actinopterygii</taxon>
        <taxon>Neopterygii</taxon>
        <taxon>Teleostei</taxon>
        <taxon>Neoteleostei</taxon>
        <taxon>Acanthomorphata</taxon>
        <taxon>Ovalentaria</taxon>
        <taxon>Atherinomorphae</taxon>
        <taxon>Beloniformes</taxon>
        <taxon>Adrianichthyidae</taxon>
        <taxon>Oryziinae</taxon>
        <taxon>Oryzias</taxon>
    </lineage>
</organism>
<keyword evidence="3 11" id="KW-0032">Aminotransferase</keyword>
<dbReference type="Gene3D" id="3.40.640.10">
    <property type="entry name" value="Type I PLP-dependent aspartate aminotransferase-like (Major domain)"/>
    <property type="match status" value="1"/>
</dbReference>
<dbReference type="Pfam" id="PF00155">
    <property type="entry name" value="Aminotran_1_2"/>
    <property type="match status" value="1"/>
</dbReference>
<dbReference type="Proteomes" id="UP000646548">
    <property type="component" value="Unassembled WGS sequence"/>
</dbReference>